<evidence type="ECO:0000259" key="2">
    <source>
        <dbReference type="Pfam" id="PF05699"/>
    </source>
</evidence>
<feature type="compositionally biased region" description="Low complexity" evidence="1">
    <location>
        <begin position="7"/>
        <end position="16"/>
    </location>
</feature>
<dbReference type="EMBL" id="OIVN01004472">
    <property type="protein sequence ID" value="SPD17641.1"/>
    <property type="molecule type" value="Genomic_DNA"/>
</dbReference>
<dbReference type="Pfam" id="PF05699">
    <property type="entry name" value="Dimer_Tnp_hAT"/>
    <property type="match status" value="1"/>
</dbReference>
<dbReference type="InterPro" id="IPR008906">
    <property type="entry name" value="HATC_C_dom"/>
</dbReference>
<accession>A0A2N9I199</accession>
<reference evidence="3" key="1">
    <citation type="submission" date="2018-02" db="EMBL/GenBank/DDBJ databases">
        <authorList>
            <person name="Cohen D.B."/>
            <person name="Kent A.D."/>
        </authorList>
    </citation>
    <scope>NUCLEOTIDE SEQUENCE</scope>
</reference>
<dbReference type="PANTHER" id="PTHR23272">
    <property type="entry name" value="BED FINGER-RELATED"/>
    <property type="match status" value="1"/>
</dbReference>
<feature type="domain" description="HAT C-terminal dimerisation" evidence="2">
    <location>
        <begin position="49"/>
        <end position="132"/>
    </location>
</feature>
<feature type="region of interest" description="Disordered" evidence="1">
    <location>
        <begin position="1"/>
        <end position="23"/>
    </location>
</feature>
<protein>
    <recommendedName>
        <fullName evidence="2">HAT C-terminal dimerisation domain-containing protein</fullName>
    </recommendedName>
</protein>
<organism evidence="3">
    <name type="scientific">Fagus sylvatica</name>
    <name type="common">Beechnut</name>
    <dbReference type="NCBI Taxonomy" id="28930"/>
    <lineage>
        <taxon>Eukaryota</taxon>
        <taxon>Viridiplantae</taxon>
        <taxon>Streptophyta</taxon>
        <taxon>Embryophyta</taxon>
        <taxon>Tracheophyta</taxon>
        <taxon>Spermatophyta</taxon>
        <taxon>Magnoliopsida</taxon>
        <taxon>eudicotyledons</taxon>
        <taxon>Gunneridae</taxon>
        <taxon>Pentapetalae</taxon>
        <taxon>rosids</taxon>
        <taxon>fabids</taxon>
        <taxon>Fagales</taxon>
        <taxon>Fagaceae</taxon>
        <taxon>Fagus</taxon>
    </lineage>
</organism>
<name>A0A2N9I199_FAGSY</name>
<gene>
    <name evidence="3" type="ORF">FSB_LOCUS45523</name>
</gene>
<evidence type="ECO:0000313" key="3">
    <source>
        <dbReference type="EMBL" id="SPD17641.1"/>
    </source>
</evidence>
<dbReference type="AlphaFoldDB" id="A0A2N9I199"/>
<sequence>MVAENVSSCVGSSSHSFAPSGVDHEEDMEVDEFDYYESSVTGNTKKSQLDLYLEEPRLNRKQYAKLDVLSWWKQNDNRFSELSLMARDLLSIPITTVASESTFSIGSKILNQYRSCLLPENVEALICTRTWLCGFEAENANDITRQLEVQLSSMNISTVGSATNVD</sequence>
<dbReference type="PANTHER" id="PTHR23272:SF166">
    <property type="entry name" value="ZINC FINGER BED DOMAIN-CONTAINING PROTEIN RICESLEEPER 2-LIKE ISOFORM X1"/>
    <property type="match status" value="1"/>
</dbReference>
<dbReference type="SUPFAM" id="SSF53098">
    <property type="entry name" value="Ribonuclease H-like"/>
    <property type="match status" value="1"/>
</dbReference>
<dbReference type="InterPro" id="IPR012337">
    <property type="entry name" value="RNaseH-like_sf"/>
</dbReference>
<dbReference type="GO" id="GO:0046983">
    <property type="term" value="F:protein dimerization activity"/>
    <property type="evidence" value="ECO:0007669"/>
    <property type="project" value="InterPro"/>
</dbReference>
<proteinExistence type="predicted"/>
<evidence type="ECO:0000256" key="1">
    <source>
        <dbReference type="SAM" id="MobiDB-lite"/>
    </source>
</evidence>